<dbReference type="PANTHER" id="PTHR31558:SF19">
    <property type="entry name" value="PROTEIN ENHANCED DISEASE RESISTANCE 2 C-TERMINAL DOMAIN-CONTAINING PROTEIN"/>
    <property type="match status" value="1"/>
</dbReference>
<dbReference type="Pfam" id="PF07059">
    <property type="entry name" value="EDR2_C"/>
    <property type="match status" value="1"/>
</dbReference>
<feature type="domain" description="Protein ENHANCED DISEASE RESISTANCE 2 C-terminal" evidence="2">
    <location>
        <begin position="113"/>
        <end position="354"/>
    </location>
</feature>
<feature type="region of interest" description="Disordered" evidence="1">
    <location>
        <begin position="1"/>
        <end position="27"/>
    </location>
</feature>
<sequence>MGGCASKPKVNDDGVKMKRMNCHNHRRKRRRILRRRVSSHKIESNLGHSNSALQASNRASDAAWFDSTSALDSECDDEFYSVYDVSPRAFKQKLVAGSTIPFCPIEKQTPGSWSPLEPSSFRVRGKNYLRDKKKEFAPSGAAFYPLGADLFLSPRKVDHIARYVQIPAINVPGDVPSILVVNIQIPLYTASIFQSENDGEGMNVVLYFKLSEKYSKDLSEQFRENITKMINDEVERVKGFPMDSIAPFRDRLKILGRVVNVDNLNLSATEKKLMNAYNEKPVLSRPQHEFYLGENYLEIDIDVHRFSYIARKGFEGFIERLKLCNLDFGLTIQGNKPEDLPEHLLCAIRLNKIDHSTFNQIGLLS</sequence>
<protein>
    <submittedName>
        <fullName evidence="3">Plant/F14N23-31 protein</fullName>
    </submittedName>
</protein>
<proteinExistence type="predicted"/>
<keyword evidence="5" id="KW-1185">Reference proteome</keyword>
<evidence type="ECO:0000259" key="2">
    <source>
        <dbReference type="Pfam" id="PF07059"/>
    </source>
</evidence>
<feature type="compositionally biased region" description="Basic residues" evidence="1">
    <location>
        <begin position="17"/>
        <end position="27"/>
    </location>
</feature>
<dbReference type="InterPro" id="IPR009769">
    <property type="entry name" value="EDR2_C"/>
</dbReference>
<reference evidence="4" key="3">
    <citation type="submission" date="2015-04" db="UniProtKB">
        <authorList>
            <consortium name="EnsemblPlants"/>
        </authorList>
    </citation>
    <scope>IDENTIFICATION</scope>
    <source>
        <strain evidence="4">cv. Jemalong A17</strain>
    </source>
</reference>
<gene>
    <name evidence="4" type="primary">11425332</name>
    <name evidence="3" type="ordered locus">MTR_6g009410</name>
</gene>
<dbReference type="OrthoDB" id="9970435at2759"/>
<dbReference type="EMBL" id="CM001222">
    <property type="protein sequence ID" value="KEH24940.1"/>
    <property type="molecule type" value="Genomic_DNA"/>
</dbReference>
<evidence type="ECO:0000313" key="3">
    <source>
        <dbReference type="EMBL" id="KEH24940.1"/>
    </source>
</evidence>
<reference evidence="3 5" key="1">
    <citation type="journal article" date="2011" name="Nature">
        <title>The Medicago genome provides insight into the evolution of rhizobial symbioses.</title>
        <authorList>
            <person name="Young N.D."/>
            <person name="Debelle F."/>
            <person name="Oldroyd G.E."/>
            <person name="Geurts R."/>
            <person name="Cannon S.B."/>
            <person name="Udvardi M.K."/>
            <person name="Benedito V.A."/>
            <person name="Mayer K.F."/>
            <person name="Gouzy J."/>
            <person name="Schoof H."/>
            <person name="Van de Peer Y."/>
            <person name="Proost S."/>
            <person name="Cook D.R."/>
            <person name="Meyers B.C."/>
            <person name="Spannagl M."/>
            <person name="Cheung F."/>
            <person name="De Mita S."/>
            <person name="Krishnakumar V."/>
            <person name="Gundlach H."/>
            <person name="Zhou S."/>
            <person name="Mudge J."/>
            <person name="Bharti A.K."/>
            <person name="Murray J.D."/>
            <person name="Naoumkina M.A."/>
            <person name="Rosen B."/>
            <person name="Silverstein K.A."/>
            <person name="Tang H."/>
            <person name="Rombauts S."/>
            <person name="Zhao P.X."/>
            <person name="Zhou P."/>
            <person name="Barbe V."/>
            <person name="Bardou P."/>
            <person name="Bechner M."/>
            <person name="Bellec A."/>
            <person name="Berger A."/>
            <person name="Berges H."/>
            <person name="Bidwell S."/>
            <person name="Bisseling T."/>
            <person name="Choisne N."/>
            <person name="Couloux A."/>
            <person name="Denny R."/>
            <person name="Deshpande S."/>
            <person name="Dai X."/>
            <person name="Doyle J.J."/>
            <person name="Dudez A.M."/>
            <person name="Farmer A.D."/>
            <person name="Fouteau S."/>
            <person name="Franken C."/>
            <person name="Gibelin C."/>
            <person name="Gish J."/>
            <person name="Goldstein S."/>
            <person name="Gonzalez A.J."/>
            <person name="Green P.J."/>
            <person name="Hallab A."/>
            <person name="Hartog M."/>
            <person name="Hua A."/>
            <person name="Humphray S.J."/>
            <person name="Jeong D.H."/>
            <person name="Jing Y."/>
            <person name="Jocker A."/>
            <person name="Kenton S.M."/>
            <person name="Kim D.J."/>
            <person name="Klee K."/>
            <person name="Lai H."/>
            <person name="Lang C."/>
            <person name="Lin S."/>
            <person name="Macmil S.L."/>
            <person name="Magdelenat G."/>
            <person name="Matthews L."/>
            <person name="McCorrison J."/>
            <person name="Monaghan E.L."/>
            <person name="Mun J.H."/>
            <person name="Najar F.Z."/>
            <person name="Nicholson C."/>
            <person name="Noirot C."/>
            <person name="O'Bleness M."/>
            <person name="Paule C.R."/>
            <person name="Poulain J."/>
            <person name="Prion F."/>
            <person name="Qin B."/>
            <person name="Qu C."/>
            <person name="Retzel E.F."/>
            <person name="Riddle C."/>
            <person name="Sallet E."/>
            <person name="Samain S."/>
            <person name="Samson N."/>
            <person name="Sanders I."/>
            <person name="Saurat O."/>
            <person name="Scarpelli C."/>
            <person name="Schiex T."/>
            <person name="Segurens B."/>
            <person name="Severin A.J."/>
            <person name="Sherrier D.J."/>
            <person name="Shi R."/>
            <person name="Sims S."/>
            <person name="Singer S.R."/>
            <person name="Sinharoy S."/>
            <person name="Sterck L."/>
            <person name="Viollet A."/>
            <person name="Wang B.B."/>
            <person name="Wang K."/>
            <person name="Wang M."/>
            <person name="Wang X."/>
            <person name="Warfsmann J."/>
            <person name="Weissenbach J."/>
            <person name="White D.D."/>
            <person name="White J.D."/>
            <person name="Wiley G.B."/>
            <person name="Wincker P."/>
            <person name="Xing Y."/>
            <person name="Yang L."/>
            <person name="Yao Z."/>
            <person name="Ying F."/>
            <person name="Zhai J."/>
            <person name="Zhou L."/>
            <person name="Zuber A."/>
            <person name="Denarie J."/>
            <person name="Dixon R.A."/>
            <person name="May G.D."/>
            <person name="Schwartz D.C."/>
            <person name="Rogers J."/>
            <person name="Quetier F."/>
            <person name="Town C.D."/>
            <person name="Roe B.A."/>
        </authorList>
    </citation>
    <scope>NUCLEOTIDE SEQUENCE [LARGE SCALE GENOMIC DNA]</scope>
    <source>
        <strain evidence="3">A17</strain>
        <strain evidence="4 5">cv. Jemalong A17</strain>
    </source>
</reference>
<accession>A0A072UGN5</accession>
<reference evidence="3 5" key="2">
    <citation type="journal article" date="2014" name="BMC Genomics">
        <title>An improved genome release (version Mt4.0) for the model legume Medicago truncatula.</title>
        <authorList>
            <person name="Tang H."/>
            <person name="Krishnakumar V."/>
            <person name="Bidwell S."/>
            <person name="Rosen B."/>
            <person name="Chan A."/>
            <person name="Zhou S."/>
            <person name="Gentzbittel L."/>
            <person name="Childs K.L."/>
            <person name="Yandell M."/>
            <person name="Gundlach H."/>
            <person name="Mayer K.F."/>
            <person name="Schwartz D.C."/>
            <person name="Town C.D."/>
        </authorList>
    </citation>
    <scope>GENOME REANNOTATION</scope>
    <source>
        <strain evidence="3">A17</strain>
        <strain evidence="4 5">cv. Jemalong A17</strain>
    </source>
</reference>
<evidence type="ECO:0000313" key="4">
    <source>
        <dbReference type="EnsemblPlants" id="KEH24940"/>
    </source>
</evidence>
<dbReference type="Proteomes" id="UP000002051">
    <property type="component" value="Chromosome 6"/>
</dbReference>
<dbReference type="EnsemblPlants" id="KEH24940">
    <property type="protein sequence ID" value="KEH24940"/>
    <property type="gene ID" value="MTR_6g009410"/>
</dbReference>
<evidence type="ECO:0000313" key="5">
    <source>
        <dbReference type="Proteomes" id="UP000002051"/>
    </source>
</evidence>
<dbReference type="PANTHER" id="PTHR31558">
    <property type="entry name" value="CW14 PROTEIN"/>
    <property type="match status" value="1"/>
</dbReference>
<organism evidence="3 5">
    <name type="scientific">Medicago truncatula</name>
    <name type="common">Barrel medic</name>
    <name type="synonym">Medicago tribuloides</name>
    <dbReference type="NCBI Taxonomy" id="3880"/>
    <lineage>
        <taxon>Eukaryota</taxon>
        <taxon>Viridiplantae</taxon>
        <taxon>Streptophyta</taxon>
        <taxon>Embryophyta</taxon>
        <taxon>Tracheophyta</taxon>
        <taxon>Spermatophyta</taxon>
        <taxon>Magnoliopsida</taxon>
        <taxon>eudicotyledons</taxon>
        <taxon>Gunneridae</taxon>
        <taxon>Pentapetalae</taxon>
        <taxon>rosids</taxon>
        <taxon>fabids</taxon>
        <taxon>Fabales</taxon>
        <taxon>Fabaceae</taxon>
        <taxon>Papilionoideae</taxon>
        <taxon>50 kb inversion clade</taxon>
        <taxon>NPAAA clade</taxon>
        <taxon>Hologalegina</taxon>
        <taxon>IRL clade</taxon>
        <taxon>Trifolieae</taxon>
        <taxon>Medicago</taxon>
    </lineage>
</organism>
<dbReference type="AlphaFoldDB" id="A0A072UGN5"/>
<evidence type="ECO:0000256" key="1">
    <source>
        <dbReference type="SAM" id="MobiDB-lite"/>
    </source>
</evidence>
<dbReference type="HOGENOM" id="CLU_033593_2_0_1"/>
<name>A0A072UGN5_MEDTR</name>